<dbReference type="Proteomes" id="UP001153620">
    <property type="component" value="Chromosome 2"/>
</dbReference>
<evidence type="ECO:0000256" key="5">
    <source>
        <dbReference type="ARBA" id="ARBA00023015"/>
    </source>
</evidence>
<dbReference type="InterPro" id="IPR027093">
    <property type="entry name" value="EAF_fam"/>
</dbReference>
<reference evidence="12" key="1">
    <citation type="submission" date="2022-01" db="EMBL/GenBank/DDBJ databases">
        <authorList>
            <person name="King R."/>
        </authorList>
    </citation>
    <scope>NUCLEOTIDE SEQUENCE</scope>
</reference>
<comment type="subcellular location">
    <subcellularLocation>
        <location evidence="1">Nucleus</location>
    </subcellularLocation>
</comment>
<keyword evidence="7" id="KW-0804">Transcription</keyword>
<comment type="function">
    <text evidence="9">Promotes transcriptional elongation by Su(Tpl)/ELL. Essential for development.</text>
</comment>
<dbReference type="GO" id="GO:0032783">
    <property type="term" value="C:super elongation complex"/>
    <property type="evidence" value="ECO:0007669"/>
    <property type="project" value="InterPro"/>
</dbReference>
<evidence type="ECO:0000256" key="3">
    <source>
        <dbReference type="ARBA" id="ARBA00021452"/>
    </source>
</evidence>
<evidence type="ECO:0000256" key="1">
    <source>
        <dbReference type="ARBA" id="ARBA00004123"/>
    </source>
</evidence>
<feature type="compositionally biased region" description="Polar residues" evidence="10">
    <location>
        <begin position="187"/>
        <end position="204"/>
    </location>
</feature>
<dbReference type="AlphaFoldDB" id="A0A9N9RY42"/>
<dbReference type="InterPro" id="IPR019194">
    <property type="entry name" value="Tscrpt_elong_fac_Eaf_N"/>
</dbReference>
<dbReference type="EMBL" id="OU895878">
    <property type="protein sequence ID" value="CAG9805752.1"/>
    <property type="molecule type" value="Genomic_DNA"/>
</dbReference>
<comment type="similarity">
    <text evidence="2">Belongs to the EAF family.</text>
</comment>
<protein>
    <recommendedName>
        <fullName evidence="3">Ell-associated factor Eaf</fullName>
    </recommendedName>
</protein>
<keyword evidence="13" id="KW-1185">Reference proteome</keyword>
<evidence type="ECO:0000256" key="6">
    <source>
        <dbReference type="ARBA" id="ARBA00023159"/>
    </source>
</evidence>
<dbReference type="GO" id="GO:0003711">
    <property type="term" value="F:transcription elongation factor activity"/>
    <property type="evidence" value="ECO:0007669"/>
    <property type="project" value="TreeGrafter"/>
</dbReference>
<organism evidence="12 13">
    <name type="scientific">Chironomus riparius</name>
    <dbReference type="NCBI Taxonomy" id="315576"/>
    <lineage>
        <taxon>Eukaryota</taxon>
        <taxon>Metazoa</taxon>
        <taxon>Ecdysozoa</taxon>
        <taxon>Arthropoda</taxon>
        <taxon>Hexapoda</taxon>
        <taxon>Insecta</taxon>
        <taxon>Pterygota</taxon>
        <taxon>Neoptera</taxon>
        <taxon>Endopterygota</taxon>
        <taxon>Diptera</taxon>
        <taxon>Nematocera</taxon>
        <taxon>Chironomoidea</taxon>
        <taxon>Chironomidae</taxon>
        <taxon>Chironominae</taxon>
        <taxon>Chironomus</taxon>
    </lineage>
</organism>
<feature type="compositionally biased region" description="Low complexity" evidence="10">
    <location>
        <begin position="306"/>
        <end position="328"/>
    </location>
</feature>
<feature type="compositionally biased region" description="Low complexity" evidence="10">
    <location>
        <begin position="163"/>
        <end position="173"/>
    </location>
</feature>
<keyword evidence="4" id="KW-0597">Phosphoprotein</keyword>
<feature type="compositionally biased region" description="Low complexity" evidence="10">
    <location>
        <begin position="206"/>
        <end position="253"/>
    </location>
</feature>
<evidence type="ECO:0000256" key="2">
    <source>
        <dbReference type="ARBA" id="ARBA00007798"/>
    </source>
</evidence>
<evidence type="ECO:0000256" key="9">
    <source>
        <dbReference type="ARBA" id="ARBA00025617"/>
    </source>
</evidence>
<keyword evidence="8" id="KW-0539">Nucleus</keyword>
<accession>A0A9N9RY42</accession>
<gene>
    <name evidence="12" type="ORF">CHIRRI_LOCUS8621</name>
</gene>
<dbReference type="Pfam" id="PF09816">
    <property type="entry name" value="EAF"/>
    <property type="match status" value="1"/>
</dbReference>
<evidence type="ECO:0000313" key="12">
    <source>
        <dbReference type="EMBL" id="CAG9805752.1"/>
    </source>
</evidence>
<name>A0A9N9RY42_9DIPT</name>
<dbReference type="PANTHER" id="PTHR15970">
    <property type="entry name" value="ELL-ASSOCIATED FACTOR EAF"/>
    <property type="match status" value="1"/>
</dbReference>
<evidence type="ECO:0000256" key="4">
    <source>
        <dbReference type="ARBA" id="ARBA00022553"/>
    </source>
</evidence>
<evidence type="ECO:0000256" key="8">
    <source>
        <dbReference type="ARBA" id="ARBA00023242"/>
    </source>
</evidence>
<feature type="region of interest" description="Disordered" evidence="10">
    <location>
        <begin position="288"/>
        <end position="328"/>
    </location>
</feature>
<feature type="compositionally biased region" description="Acidic residues" evidence="10">
    <location>
        <begin position="296"/>
        <end position="305"/>
    </location>
</feature>
<sequence length="390" mass="43013">MDRGQEIRELKLGASFTNSNARASYHTLKYDFKPASVDAHKEATLETGSNSQVTVTVPHLDGSGVPNTIFKGSARDYTKKECVLIFNRETNEIILEKLCGNIQVKKTRTDSTNKQPQQAPPPAIIAPKSGLENQTTRQSSKTRVSTGTSRKNVLHFVPKHSPHQQQQQGSPSYHPHPHRSPQQQPPWNANNNTSTLPSITSLLDDNNFANNQPPPQQQQQPSSNMYNNNNNKNNNINNNNNCNISNNISSTPSTASNVLPKATSAIQNQQQQHQQTHQMVVDDIGVLSSSESSSDSNDDDSDSDSSNDSADSVDNHPMNNNNSNNIVHMPNHNSNSMNSMNMNVNMNMNIANHKKAPTSMTNNHHLDNNSKAQLLTKDLCLSDSNSDSDY</sequence>
<evidence type="ECO:0000256" key="10">
    <source>
        <dbReference type="SAM" id="MobiDB-lite"/>
    </source>
</evidence>
<evidence type="ECO:0000256" key="7">
    <source>
        <dbReference type="ARBA" id="ARBA00023163"/>
    </source>
</evidence>
<reference evidence="12" key="2">
    <citation type="submission" date="2022-10" db="EMBL/GenBank/DDBJ databases">
        <authorList>
            <consortium name="ENA_rothamsted_submissions"/>
            <consortium name="culmorum"/>
            <person name="King R."/>
        </authorList>
    </citation>
    <scope>NUCLEOTIDE SEQUENCE</scope>
</reference>
<dbReference type="PANTHER" id="PTHR15970:SF2">
    <property type="entry name" value="ELL-ASSOCIATED FACTOR EAF"/>
    <property type="match status" value="1"/>
</dbReference>
<dbReference type="GO" id="GO:0006368">
    <property type="term" value="P:transcription elongation by RNA polymerase II"/>
    <property type="evidence" value="ECO:0007669"/>
    <property type="project" value="InterPro"/>
</dbReference>
<evidence type="ECO:0000313" key="13">
    <source>
        <dbReference type="Proteomes" id="UP001153620"/>
    </source>
</evidence>
<feature type="region of interest" description="Disordered" evidence="10">
    <location>
        <begin position="108"/>
        <end position="258"/>
    </location>
</feature>
<dbReference type="OrthoDB" id="125903at2759"/>
<keyword evidence="6" id="KW-0010">Activator</keyword>
<feature type="domain" description="Transcription elongation factor Eaf N-terminal" evidence="11">
    <location>
        <begin position="9"/>
        <end position="109"/>
    </location>
</feature>
<feature type="compositionally biased region" description="Polar residues" evidence="10">
    <location>
        <begin position="131"/>
        <end position="151"/>
    </location>
</feature>
<evidence type="ECO:0000259" key="11">
    <source>
        <dbReference type="Pfam" id="PF09816"/>
    </source>
</evidence>
<keyword evidence="5" id="KW-0805">Transcription regulation</keyword>
<proteinExistence type="inferred from homology"/>